<organism evidence="2 3">
    <name type="scientific">Aliiroseovarius pelagivivens</name>
    <dbReference type="NCBI Taxonomy" id="1639690"/>
    <lineage>
        <taxon>Bacteria</taxon>
        <taxon>Pseudomonadati</taxon>
        <taxon>Pseudomonadota</taxon>
        <taxon>Alphaproteobacteria</taxon>
        <taxon>Rhodobacterales</taxon>
        <taxon>Paracoccaceae</taxon>
        <taxon>Aliiroseovarius</taxon>
    </lineage>
</organism>
<reference evidence="2 3" key="1">
    <citation type="submission" date="2018-03" db="EMBL/GenBank/DDBJ databases">
        <authorList>
            <person name="Keele B.F."/>
        </authorList>
    </citation>
    <scope>NUCLEOTIDE SEQUENCE [LARGE SCALE GENOMIC DNA]</scope>
    <source>
        <strain evidence="2 3">CECT 8811</strain>
    </source>
</reference>
<evidence type="ECO:0000313" key="3">
    <source>
        <dbReference type="Proteomes" id="UP000244911"/>
    </source>
</evidence>
<dbReference type="EMBL" id="OMOI01000001">
    <property type="protein sequence ID" value="SPF77262.1"/>
    <property type="molecule type" value="Genomic_DNA"/>
</dbReference>
<dbReference type="Pfam" id="PF01863">
    <property type="entry name" value="YgjP-like"/>
    <property type="match status" value="1"/>
</dbReference>
<feature type="domain" description="YgjP-like metallopeptidase" evidence="1">
    <location>
        <begin position="38"/>
        <end position="235"/>
    </location>
</feature>
<dbReference type="PANTHER" id="PTHR30399:SF1">
    <property type="entry name" value="UTP PYROPHOSPHATASE"/>
    <property type="match status" value="1"/>
</dbReference>
<dbReference type="PANTHER" id="PTHR30399">
    <property type="entry name" value="UNCHARACTERIZED PROTEIN YGJP"/>
    <property type="match status" value="1"/>
</dbReference>
<dbReference type="InterPro" id="IPR002725">
    <property type="entry name" value="YgjP-like_metallopeptidase"/>
</dbReference>
<dbReference type="InterPro" id="IPR053136">
    <property type="entry name" value="UTP_pyrophosphatase-like"/>
</dbReference>
<dbReference type="Gene3D" id="3.30.2010.10">
    <property type="entry name" value="Metalloproteases ('zincins'), catalytic domain"/>
    <property type="match status" value="1"/>
</dbReference>
<proteinExistence type="predicted"/>
<evidence type="ECO:0000259" key="1">
    <source>
        <dbReference type="Pfam" id="PF01863"/>
    </source>
</evidence>
<gene>
    <name evidence="2" type="ORF">ALP8811_02287</name>
</gene>
<keyword evidence="3" id="KW-1185">Reference proteome</keyword>
<dbReference type="Proteomes" id="UP000244911">
    <property type="component" value="Unassembled WGS sequence"/>
</dbReference>
<protein>
    <recommendedName>
        <fullName evidence="1">YgjP-like metallopeptidase domain-containing protein</fullName>
    </recommendedName>
</protein>
<accession>A0A2R8AMI1</accession>
<dbReference type="AlphaFoldDB" id="A0A2R8AMI1"/>
<name>A0A2R8AMI1_9RHOB</name>
<sequence length="246" mass="27750">MKGMLFRNSRSRLTENTTLTLGAAEPVVIELRASKRARRLSLRVSRLDGRVTLTAPFGANKDEALQFATERLDWIRSHLAQTAPSEVPGVGSTLPFRGAPLTLERGKARVVEISGDSMLLPPQSPERDAIRAEMFLKETARAALVAASDTYAAKVGRPYGRITLRDTRSRWGSCSSRGNLSYSWRLIMAPPQVLDYVAAHEVSHLVHMDHSRLFWAQVEAIFPNYQAPRKWLKDHGTELHRYRFRD</sequence>
<dbReference type="CDD" id="cd07344">
    <property type="entry name" value="M48_yhfN_like"/>
    <property type="match status" value="1"/>
</dbReference>
<evidence type="ECO:0000313" key="2">
    <source>
        <dbReference type="EMBL" id="SPF77262.1"/>
    </source>
</evidence>